<feature type="transmembrane region" description="Helical" evidence="1">
    <location>
        <begin position="24"/>
        <end position="47"/>
    </location>
</feature>
<keyword evidence="1" id="KW-1133">Transmembrane helix</keyword>
<reference evidence="2" key="1">
    <citation type="submission" date="2025-08" db="UniProtKB">
        <authorList>
            <consortium name="Ensembl"/>
        </authorList>
    </citation>
    <scope>IDENTIFICATION</scope>
</reference>
<feature type="transmembrane region" description="Helical" evidence="1">
    <location>
        <begin position="120"/>
        <end position="142"/>
    </location>
</feature>
<dbReference type="GeneTree" id="ENSGT00960000188779"/>
<keyword evidence="1" id="KW-0472">Membrane</keyword>
<dbReference type="Ensembl" id="ENSCPRT00005016991.1">
    <property type="protein sequence ID" value="ENSCPRP00005014472.1"/>
    <property type="gene ID" value="ENSCPRG00005010187.1"/>
</dbReference>
<accession>A0A7M4ESW9</accession>
<name>A0A7M4ESW9_CROPO</name>
<dbReference type="OMA" id="MPRMLSQ"/>
<reference evidence="2" key="2">
    <citation type="submission" date="2025-09" db="UniProtKB">
        <authorList>
            <consortium name="Ensembl"/>
        </authorList>
    </citation>
    <scope>IDENTIFICATION</scope>
</reference>
<evidence type="ECO:0000256" key="1">
    <source>
        <dbReference type="SAM" id="Phobius"/>
    </source>
</evidence>
<protein>
    <submittedName>
        <fullName evidence="2">Uncharacterized protein</fullName>
    </submittedName>
</protein>
<organism evidence="2 3">
    <name type="scientific">Crocodylus porosus</name>
    <name type="common">Saltwater crocodile</name>
    <name type="synonym">Estuarine crocodile</name>
    <dbReference type="NCBI Taxonomy" id="8502"/>
    <lineage>
        <taxon>Eukaryota</taxon>
        <taxon>Metazoa</taxon>
        <taxon>Chordata</taxon>
        <taxon>Craniata</taxon>
        <taxon>Vertebrata</taxon>
        <taxon>Euteleostomi</taxon>
        <taxon>Archelosauria</taxon>
        <taxon>Archosauria</taxon>
        <taxon>Crocodylia</taxon>
        <taxon>Longirostres</taxon>
        <taxon>Crocodylidae</taxon>
        <taxon>Crocodylus</taxon>
    </lineage>
</organism>
<sequence>KCKRRGPKQDLQEKSKQSFGKSSYFLFLNFAAAAALPFAFFLVGPLGSGSFLLPWRLLLNLLIPLRIRSSLNCFSPHINWTRPSSSGSPHFNSTASGSTTSGCKKRCWASLCSQFSGTGYFLVSMCSMIFSMVLCCLMSSMARLGPIPRMLSQ</sequence>
<keyword evidence="1" id="KW-0812">Transmembrane</keyword>
<keyword evidence="3" id="KW-1185">Reference proteome</keyword>
<proteinExistence type="predicted"/>
<dbReference type="AlphaFoldDB" id="A0A7M4ESW9"/>
<dbReference type="Proteomes" id="UP000594220">
    <property type="component" value="Unplaced"/>
</dbReference>
<evidence type="ECO:0000313" key="3">
    <source>
        <dbReference type="Proteomes" id="UP000594220"/>
    </source>
</evidence>
<evidence type="ECO:0000313" key="2">
    <source>
        <dbReference type="Ensembl" id="ENSCPRP00005014472.1"/>
    </source>
</evidence>